<dbReference type="EMBL" id="CP036269">
    <property type="protein sequence ID" value="QDT40315.1"/>
    <property type="molecule type" value="Genomic_DNA"/>
</dbReference>
<name>A0A517R8W6_9PLAN</name>
<dbReference type="Proteomes" id="UP000317171">
    <property type="component" value="Chromosome"/>
</dbReference>
<accession>A0A517R8W6</accession>
<dbReference type="KEGG" id="gaz:Pan241w_03710"/>
<proteinExistence type="predicted"/>
<dbReference type="AlphaFoldDB" id="A0A517R8W6"/>
<reference evidence="1 2" key="1">
    <citation type="submission" date="2019-02" db="EMBL/GenBank/DDBJ databases">
        <title>Deep-cultivation of Planctomycetes and their phenomic and genomic characterization uncovers novel biology.</title>
        <authorList>
            <person name="Wiegand S."/>
            <person name="Jogler M."/>
            <person name="Boedeker C."/>
            <person name="Pinto D."/>
            <person name="Vollmers J."/>
            <person name="Rivas-Marin E."/>
            <person name="Kohn T."/>
            <person name="Peeters S.H."/>
            <person name="Heuer A."/>
            <person name="Rast P."/>
            <person name="Oberbeckmann S."/>
            <person name="Bunk B."/>
            <person name="Jeske O."/>
            <person name="Meyerdierks A."/>
            <person name="Storesund J.E."/>
            <person name="Kallscheuer N."/>
            <person name="Luecker S."/>
            <person name="Lage O.M."/>
            <person name="Pohl T."/>
            <person name="Merkel B.J."/>
            <person name="Hornburger P."/>
            <person name="Mueller R.-W."/>
            <person name="Bruemmer F."/>
            <person name="Labrenz M."/>
            <person name="Spormann A.M."/>
            <person name="Op den Camp H."/>
            <person name="Overmann J."/>
            <person name="Amann R."/>
            <person name="Jetten M.S.M."/>
            <person name="Mascher T."/>
            <person name="Medema M.H."/>
            <person name="Devos D.P."/>
            <person name="Kaster A.-K."/>
            <person name="Ovreas L."/>
            <person name="Rohde M."/>
            <person name="Galperin M.Y."/>
            <person name="Jogler C."/>
        </authorList>
    </citation>
    <scope>NUCLEOTIDE SEQUENCE [LARGE SCALE GENOMIC DNA]</scope>
    <source>
        <strain evidence="1 2">Pan241w</strain>
    </source>
</reference>
<evidence type="ECO:0000313" key="1">
    <source>
        <dbReference type="EMBL" id="QDT40315.1"/>
    </source>
</evidence>
<keyword evidence="2" id="KW-1185">Reference proteome</keyword>
<organism evidence="1 2">
    <name type="scientific">Gimesia alba</name>
    <dbReference type="NCBI Taxonomy" id="2527973"/>
    <lineage>
        <taxon>Bacteria</taxon>
        <taxon>Pseudomonadati</taxon>
        <taxon>Planctomycetota</taxon>
        <taxon>Planctomycetia</taxon>
        <taxon>Planctomycetales</taxon>
        <taxon>Planctomycetaceae</taxon>
        <taxon>Gimesia</taxon>
    </lineage>
</organism>
<evidence type="ECO:0000313" key="2">
    <source>
        <dbReference type="Proteomes" id="UP000317171"/>
    </source>
</evidence>
<gene>
    <name evidence="1" type="ORF">Pan241w_03710</name>
</gene>
<sequence>MYLLLRVITGIFLFLPLAGCVGSRCFEPVKGVVCRSYQRVLGQHTPQSHNFYCKKCNGNSLDADQRSTPAPRFNEAACSAPRGNCLHRPIVSNADTFNSIMFIPKTVSHVSDYRLKENIRRLPFAPAVDEQISLRSPKLMDVPTTIPSSAHPF</sequence>
<protein>
    <submittedName>
        <fullName evidence="1">Uncharacterized protein</fullName>
    </submittedName>
</protein>